<name>A0A4Y1ZXQ0_ARAVE</name>
<dbReference type="AlphaFoldDB" id="A0A4Y1ZXQ0"/>
<comment type="caution">
    <text evidence="1">The sequence shown here is derived from an EMBL/GenBank/DDBJ whole genome shotgun (WGS) entry which is preliminary data.</text>
</comment>
<proteinExistence type="predicted"/>
<protein>
    <submittedName>
        <fullName evidence="1">Uncharacterized protein</fullName>
    </submittedName>
</protein>
<gene>
    <name evidence="1" type="ORF">AVEN_115218_1</name>
</gene>
<evidence type="ECO:0000313" key="1">
    <source>
        <dbReference type="EMBL" id="GBL72253.1"/>
    </source>
</evidence>
<keyword evidence="2" id="KW-1185">Reference proteome</keyword>
<reference evidence="1 2" key="1">
    <citation type="journal article" date="2019" name="Sci. Rep.">
        <title>Orb-weaving spider Araneus ventricosus genome elucidates the spidroin gene catalogue.</title>
        <authorList>
            <person name="Kono N."/>
            <person name="Nakamura H."/>
            <person name="Ohtoshi R."/>
            <person name="Moran D.A.P."/>
            <person name="Shinohara A."/>
            <person name="Yoshida Y."/>
            <person name="Fujiwara M."/>
            <person name="Mori M."/>
            <person name="Tomita M."/>
            <person name="Arakawa K."/>
        </authorList>
    </citation>
    <scope>NUCLEOTIDE SEQUENCE [LARGE SCALE GENOMIC DNA]</scope>
</reference>
<organism evidence="1 2">
    <name type="scientific">Araneus ventricosus</name>
    <name type="common">Orbweaver spider</name>
    <name type="synonym">Epeira ventricosa</name>
    <dbReference type="NCBI Taxonomy" id="182803"/>
    <lineage>
        <taxon>Eukaryota</taxon>
        <taxon>Metazoa</taxon>
        <taxon>Ecdysozoa</taxon>
        <taxon>Arthropoda</taxon>
        <taxon>Chelicerata</taxon>
        <taxon>Arachnida</taxon>
        <taxon>Araneae</taxon>
        <taxon>Araneomorphae</taxon>
        <taxon>Entelegynae</taxon>
        <taxon>Araneoidea</taxon>
        <taxon>Araneidae</taxon>
        <taxon>Araneus</taxon>
    </lineage>
</organism>
<accession>A0A4Y1ZXQ0</accession>
<dbReference type="EMBL" id="BGPR01000001">
    <property type="protein sequence ID" value="GBL72253.1"/>
    <property type="molecule type" value="Genomic_DNA"/>
</dbReference>
<evidence type="ECO:0000313" key="2">
    <source>
        <dbReference type="Proteomes" id="UP000499080"/>
    </source>
</evidence>
<sequence>MFFRAGVVQKFEEGQPSDQASSSPVWCGSLERGTVSQGVVIAGVVRKLGEGGHQPRCRPRHVVAIQNYAGPIYGGVLMESGFEPGAPPKPLPYHWASTPLPCNCKFPGIRKSLSLTFGFRLLLELRHFFIKKYFCS</sequence>
<dbReference type="Proteomes" id="UP000499080">
    <property type="component" value="Unassembled WGS sequence"/>
</dbReference>